<organism evidence="3 4">
    <name type="scientific">Diplodia intermedia</name>
    <dbReference type="NCBI Taxonomy" id="856260"/>
    <lineage>
        <taxon>Eukaryota</taxon>
        <taxon>Fungi</taxon>
        <taxon>Dikarya</taxon>
        <taxon>Ascomycota</taxon>
        <taxon>Pezizomycotina</taxon>
        <taxon>Dothideomycetes</taxon>
        <taxon>Dothideomycetes incertae sedis</taxon>
        <taxon>Botryosphaeriales</taxon>
        <taxon>Botryosphaeriaceae</taxon>
        <taxon>Diplodia</taxon>
    </lineage>
</organism>
<evidence type="ECO:0000256" key="1">
    <source>
        <dbReference type="SAM" id="MobiDB-lite"/>
    </source>
</evidence>
<evidence type="ECO:0000256" key="2">
    <source>
        <dbReference type="SAM" id="Phobius"/>
    </source>
</evidence>
<keyword evidence="2" id="KW-0472">Membrane</keyword>
<feature type="transmembrane region" description="Helical" evidence="2">
    <location>
        <begin position="566"/>
        <end position="588"/>
    </location>
</feature>
<keyword evidence="4" id="KW-1185">Reference proteome</keyword>
<keyword evidence="2" id="KW-1133">Transmembrane helix</keyword>
<feature type="compositionally biased region" description="Basic and acidic residues" evidence="1">
    <location>
        <begin position="700"/>
        <end position="718"/>
    </location>
</feature>
<feature type="region of interest" description="Disordered" evidence="1">
    <location>
        <begin position="255"/>
        <end position="318"/>
    </location>
</feature>
<feature type="transmembrane region" description="Helical" evidence="2">
    <location>
        <begin position="381"/>
        <end position="409"/>
    </location>
</feature>
<name>A0ABR3T5I1_9PEZI</name>
<evidence type="ECO:0000313" key="4">
    <source>
        <dbReference type="Proteomes" id="UP001521184"/>
    </source>
</evidence>
<gene>
    <name evidence="3" type="ORF">SLS58_010502</name>
</gene>
<feature type="compositionally biased region" description="Polar residues" evidence="1">
    <location>
        <begin position="1"/>
        <end position="10"/>
    </location>
</feature>
<keyword evidence="2" id="KW-0812">Transmembrane</keyword>
<evidence type="ECO:0008006" key="5">
    <source>
        <dbReference type="Google" id="ProtNLM"/>
    </source>
</evidence>
<feature type="compositionally biased region" description="Basic and acidic residues" evidence="1">
    <location>
        <begin position="641"/>
        <end position="693"/>
    </location>
</feature>
<feature type="transmembrane region" description="Helical" evidence="2">
    <location>
        <begin position="535"/>
        <end position="560"/>
    </location>
</feature>
<reference evidence="3 4" key="1">
    <citation type="journal article" date="2023" name="Plant Dis.">
        <title>First Report of Diplodia intermedia Causing Canker and Dieback Diseases on Apple Trees in Canada.</title>
        <authorList>
            <person name="Ellouze W."/>
            <person name="Ilyukhin E."/>
            <person name="Sulman M."/>
            <person name="Ali S."/>
        </authorList>
    </citation>
    <scope>NUCLEOTIDE SEQUENCE [LARGE SCALE GENOMIC DNA]</scope>
    <source>
        <strain evidence="3 4">M45-28</strain>
    </source>
</reference>
<feature type="compositionally biased region" description="Basic and acidic residues" evidence="1">
    <location>
        <begin position="612"/>
        <end position="633"/>
    </location>
</feature>
<accession>A0ABR3T5I1</accession>
<sequence length="731" mass="82499">MASPSPNRRNGSPLRRARRASASSADGAVAATSPSRAAQQSSRLYPVTSRPNLQPRESAIRLRRLPSGQVGRLETIPSLRQQNQQQQEEQHEQLEQDMRRQALENEWQANRRRSSSEPHRPTFDVGELTRARTGINNMPSVPELPQNNNTDATAFEPTQPARPGLASGSGRFRRASVAALNGLGLHRNADGAQQPPHQALPENLYDSRIVDLLDVIDPEVSALSSLTNIQNSLFVPQLGRFVNRRPTYDLSRLPAYPAAAGRPQTSSREKQGEFEAAAAGGPPIRPLQHMPTMPELRPVGSAERPRTSADRPGTPSERAFSITSALSESRYAVLPHGITLDGWTEEDKAELNDYVRHMLHSRRSRFKRSLKGFGKYVSKPLGFLVTLYATLITLFGLAWVLFLIGWIYVGDRQHYIINVIDNVLVALFAIVGDGLAPFRAVDTYHMIFIAHYHRKTWKLRKEKALPKLQDKNDLPNEPVPPDTDIEASRHEQEELSVLNPKQQATLVHHQEKFAKSHTFYKPHETDTHFAFPLRLLIVIVTLLDCHSCLQIALGACTWGIDYHVRPGALTAVILCCSITVNITAGILISVGDRRTRKKDVIERMSRQELTEEAIHKMQRRQEKHDERLRRLEEAGEETDLEDNKEKKGRMSLDLFGSKRSEDRPRRSFDVLRKTEDNSRRSLDVSRKSEDRPRRSLNIIRKTDEPPPRISEADSRPDLGDIDVTTAAEDHR</sequence>
<dbReference type="PANTHER" id="PTHR35872">
    <property type="entry name" value="INTEGRAL MEMBRANE PROTEIN (AFU_ORTHOLOGUE AFUA_5G07110)"/>
    <property type="match status" value="1"/>
</dbReference>
<feature type="region of interest" description="Disordered" evidence="1">
    <location>
        <begin position="612"/>
        <end position="731"/>
    </location>
</feature>
<feature type="region of interest" description="Disordered" evidence="1">
    <location>
        <begin position="1"/>
        <end position="58"/>
    </location>
</feature>
<dbReference type="EMBL" id="JAKEKT020000125">
    <property type="protein sequence ID" value="KAL1634819.1"/>
    <property type="molecule type" value="Genomic_DNA"/>
</dbReference>
<dbReference type="InterPro" id="IPR021369">
    <property type="entry name" value="DUF2985"/>
</dbReference>
<proteinExistence type="predicted"/>
<dbReference type="Proteomes" id="UP001521184">
    <property type="component" value="Unassembled WGS sequence"/>
</dbReference>
<dbReference type="PANTHER" id="PTHR35872:SF2">
    <property type="entry name" value="INTEGRAL MEMBRANE PROTEIN (AFU_ORTHOLOGUE AFUA_5G07110)"/>
    <property type="match status" value="1"/>
</dbReference>
<dbReference type="Pfam" id="PF11204">
    <property type="entry name" value="DUF2985"/>
    <property type="match status" value="1"/>
</dbReference>
<feature type="compositionally biased region" description="Low complexity" evidence="1">
    <location>
        <begin position="20"/>
        <end position="33"/>
    </location>
</feature>
<evidence type="ECO:0000313" key="3">
    <source>
        <dbReference type="EMBL" id="KAL1634819.1"/>
    </source>
</evidence>
<comment type="caution">
    <text evidence="3">The sequence shown here is derived from an EMBL/GenBank/DDBJ whole genome shotgun (WGS) entry which is preliminary data.</text>
</comment>
<feature type="compositionally biased region" description="Polar residues" evidence="1">
    <location>
        <begin position="34"/>
        <end position="43"/>
    </location>
</feature>
<protein>
    <recommendedName>
        <fullName evidence="5">Integral membrane protein</fullName>
    </recommendedName>
</protein>